<feature type="chain" id="PRO_5032816552" evidence="3">
    <location>
        <begin position="24"/>
        <end position="259"/>
    </location>
</feature>
<dbReference type="PANTHER" id="PTHR35936:SF37">
    <property type="entry name" value="AMINO ACID ABC TRANSPORTER SUBSTRATE-BINDING PROTEIN"/>
    <property type="match status" value="1"/>
</dbReference>
<dbReference type="Gene3D" id="3.40.190.10">
    <property type="entry name" value="Periplasmic binding protein-like II"/>
    <property type="match status" value="2"/>
</dbReference>
<dbReference type="PANTHER" id="PTHR35936">
    <property type="entry name" value="MEMBRANE-BOUND LYTIC MUREIN TRANSGLYCOSYLASE F"/>
    <property type="match status" value="1"/>
</dbReference>
<accession>A0A841GIA1</accession>
<evidence type="ECO:0000313" key="5">
    <source>
        <dbReference type="EMBL" id="MBB6054961.1"/>
    </source>
</evidence>
<evidence type="ECO:0000256" key="2">
    <source>
        <dbReference type="ARBA" id="ARBA00022729"/>
    </source>
</evidence>
<dbReference type="RefSeq" id="WP_188025750.1">
    <property type="nucleotide sequence ID" value="NZ_JACHGR010000002.1"/>
</dbReference>
<feature type="domain" description="Solute-binding protein family 3/N-terminal" evidence="4">
    <location>
        <begin position="34"/>
        <end position="254"/>
    </location>
</feature>
<comment type="caution">
    <text evidence="5">The sequence shown here is derived from an EMBL/GenBank/DDBJ whole genome shotgun (WGS) entry which is preliminary data.</text>
</comment>
<organism evidence="5 6">
    <name type="scientific">Tolumonas osonensis</name>
    <dbReference type="NCBI Taxonomy" id="675874"/>
    <lineage>
        <taxon>Bacteria</taxon>
        <taxon>Pseudomonadati</taxon>
        <taxon>Pseudomonadota</taxon>
        <taxon>Gammaproteobacteria</taxon>
        <taxon>Aeromonadales</taxon>
        <taxon>Aeromonadaceae</taxon>
        <taxon>Tolumonas</taxon>
    </lineage>
</organism>
<evidence type="ECO:0000256" key="3">
    <source>
        <dbReference type="SAM" id="SignalP"/>
    </source>
</evidence>
<keyword evidence="2 3" id="KW-0732">Signal</keyword>
<dbReference type="InterPro" id="IPR001638">
    <property type="entry name" value="Solute-binding_3/MltF_N"/>
</dbReference>
<reference evidence="5 6" key="1">
    <citation type="submission" date="2020-08" db="EMBL/GenBank/DDBJ databases">
        <title>Genomic Encyclopedia of Type Strains, Phase IV (KMG-IV): sequencing the most valuable type-strain genomes for metagenomic binning, comparative biology and taxonomic classification.</title>
        <authorList>
            <person name="Goeker M."/>
        </authorList>
    </citation>
    <scope>NUCLEOTIDE SEQUENCE [LARGE SCALE GENOMIC DNA]</scope>
    <source>
        <strain evidence="5 6">DSM 22975</strain>
    </source>
</reference>
<evidence type="ECO:0000259" key="4">
    <source>
        <dbReference type="SMART" id="SM00062"/>
    </source>
</evidence>
<dbReference type="Pfam" id="PF00497">
    <property type="entry name" value="SBP_bac_3"/>
    <property type="match status" value="1"/>
</dbReference>
<dbReference type="Proteomes" id="UP000585721">
    <property type="component" value="Unassembled WGS sequence"/>
</dbReference>
<protein>
    <submittedName>
        <fullName evidence="5">Polar amino acid transport system substrate-binding protein</fullName>
    </submittedName>
</protein>
<evidence type="ECO:0000313" key="6">
    <source>
        <dbReference type="Proteomes" id="UP000585721"/>
    </source>
</evidence>
<name>A0A841GIA1_9GAMM</name>
<comment type="similarity">
    <text evidence="1">Belongs to the bacterial solute-binding protein 3 family.</text>
</comment>
<keyword evidence="6" id="KW-1185">Reference proteome</keyword>
<dbReference type="SUPFAM" id="SSF53850">
    <property type="entry name" value="Periplasmic binding protein-like II"/>
    <property type="match status" value="1"/>
</dbReference>
<evidence type="ECO:0000256" key="1">
    <source>
        <dbReference type="ARBA" id="ARBA00010333"/>
    </source>
</evidence>
<dbReference type="AlphaFoldDB" id="A0A841GIA1"/>
<sequence length="259" mass="28054">MNAWKQLSGVLLLGLSVIGVAQADQLDDIQQKGVLKVAVPQDFPPFGSVGADMQPYGYDIDMAGYLAQKLNVKLELVPVTSANRIPYLQTKKVDLVISSLGKNPEREKVIDFSNAYAPFFLGVFGAESVALKTSEELADKTIGVTRGAVEDMELSKIAPASTTVKRFEDNNTTLSAYLSGQIDLIATGNVVVAEIASRMPDRKPAAKFMLKNSPCYIGIYKGEARLQQKVNALIAEARTDGSLNKFSETWLKAPLPAEL</sequence>
<dbReference type="EMBL" id="JACHGR010000002">
    <property type="protein sequence ID" value="MBB6054961.1"/>
    <property type="molecule type" value="Genomic_DNA"/>
</dbReference>
<proteinExistence type="inferred from homology"/>
<gene>
    <name evidence="5" type="ORF">HNR75_000833</name>
</gene>
<dbReference type="SMART" id="SM00062">
    <property type="entry name" value="PBPb"/>
    <property type="match status" value="1"/>
</dbReference>
<feature type="signal peptide" evidence="3">
    <location>
        <begin position="1"/>
        <end position="23"/>
    </location>
</feature>
<dbReference type="CDD" id="cd01072">
    <property type="entry name" value="PBP2_SMa0082_like"/>
    <property type="match status" value="1"/>
</dbReference>